<comment type="caution">
    <text evidence="9">The sequence shown here is derived from an EMBL/GenBank/DDBJ whole genome shotgun (WGS) entry which is preliminary data.</text>
</comment>
<keyword evidence="4" id="KW-0068">Autocatalytic cleavage</keyword>
<organism evidence="9">
    <name type="scientific">marine sediment metagenome</name>
    <dbReference type="NCBI Taxonomy" id="412755"/>
    <lineage>
        <taxon>unclassified sequences</taxon>
        <taxon>metagenomes</taxon>
        <taxon>ecological metagenomes</taxon>
    </lineage>
</organism>
<keyword evidence="1" id="KW-0963">Cytoplasm</keyword>
<dbReference type="NCBIfam" id="TIGR00223">
    <property type="entry name" value="panD"/>
    <property type="match status" value="1"/>
</dbReference>
<dbReference type="GO" id="GO:0006523">
    <property type="term" value="P:alanine biosynthetic process"/>
    <property type="evidence" value="ECO:0007669"/>
    <property type="project" value="InterPro"/>
</dbReference>
<keyword evidence="7" id="KW-0704">Schiff base</keyword>
<keyword evidence="5" id="KW-0865">Zymogen</keyword>
<keyword evidence="8" id="KW-0670">Pyruvate</keyword>
<evidence type="ECO:0000256" key="2">
    <source>
        <dbReference type="ARBA" id="ARBA00022655"/>
    </source>
</evidence>
<dbReference type="SUPFAM" id="SSF50692">
    <property type="entry name" value="ADC-like"/>
    <property type="match status" value="1"/>
</dbReference>
<evidence type="ECO:0000313" key="9">
    <source>
        <dbReference type="EMBL" id="GAH57590.1"/>
    </source>
</evidence>
<evidence type="ECO:0000256" key="6">
    <source>
        <dbReference type="ARBA" id="ARBA00023239"/>
    </source>
</evidence>
<dbReference type="PANTHER" id="PTHR21012:SF0">
    <property type="entry name" value="ASPARTATE 1-DECARBOXYLASE"/>
    <property type="match status" value="1"/>
</dbReference>
<dbReference type="Gene3D" id="2.40.40.20">
    <property type="match status" value="1"/>
</dbReference>
<dbReference type="InterPro" id="IPR009010">
    <property type="entry name" value="Asp_de-COase-like_dom_sf"/>
</dbReference>
<keyword evidence="3" id="KW-0210">Decarboxylase</keyword>
<dbReference type="EMBL" id="BARU01021176">
    <property type="protein sequence ID" value="GAH57590.1"/>
    <property type="molecule type" value="Genomic_DNA"/>
</dbReference>
<dbReference type="AlphaFoldDB" id="X1HKL5"/>
<evidence type="ECO:0000256" key="7">
    <source>
        <dbReference type="ARBA" id="ARBA00023270"/>
    </source>
</evidence>
<keyword evidence="2" id="KW-0566">Pantothenate biosynthesis</keyword>
<gene>
    <name evidence="9" type="ORF">S03H2_34676</name>
</gene>
<keyword evidence="6" id="KW-0456">Lyase</keyword>
<proteinExistence type="inferred from homology"/>
<dbReference type="InterPro" id="IPR003190">
    <property type="entry name" value="Asp_decarbox"/>
</dbReference>
<dbReference type="PANTHER" id="PTHR21012">
    <property type="entry name" value="ASPARTATE 1-DECARBOXYLASE"/>
    <property type="match status" value="1"/>
</dbReference>
<dbReference type="PIRSF" id="PIRSF006246">
    <property type="entry name" value="Asp_decarbox"/>
    <property type="match status" value="1"/>
</dbReference>
<dbReference type="Pfam" id="PF02261">
    <property type="entry name" value="Asp_decarbox"/>
    <property type="match status" value="1"/>
</dbReference>
<name>X1HKL5_9ZZZZ</name>
<dbReference type="HAMAP" id="MF_00446">
    <property type="entry name" value="PanD"/>
    <property type="match status" value="1"/>
</dbReference>
<evidence type="ECO:0008006" key="10">
    <source>
        <dbReference type="Google" id="ProtNLM"/>
    </source>
</evidence>
<dbReference type="GO" id="GO:0015940">
    <property type="term" value="P:pantothenate biosynthetic process"/>
    <property type="evidence" value="ECO:0007669"/>
    <property type="project" value="UniProtKB-KW"/>
</dbReference>
<evidence type="ECO:0000256" key="1">
    <source>
        <dbReference type="ARBA" id="ARBA00022490"/>
    </source>
</evidence>
<sequence>MPQMLRMMAKAKIHNATVTDTDLYYAGSIGIDREIMEAVDLLPDEWVMVVNCNNGARFETYVIAEPAGSRTIRLYGPCARVGEVGDVVHIMSYCAMEEQEARASQMKVAILGEDNTIKESQ</sequence>
<accession>X1HKL5</accession>
<reference evidence="9" key="1">
    <citation type="journal article" date="2014" name="Front. Microbiol.">
        <title>High frequency of phylogenetically diverse reductive dehalogenase-homologous genes in deep subseafloor sedimentary metagenomes.</title>
        <authorList>
            <person name="Kawai M."/>
            <person name="Futagami T."/>
            <person name="Toyoda A."/>
            <person name="Takaki Y."/>
            <person name="Nishi S."/>
            <person name="Hori S."/>
            <person name="Arai W."/>
            <person name="Tsubouchi T."/>
            <person name="Morono Y."/>
            <person name="Uchiyama I."/>
            <person name="Ito T."/>
            <person name="Fujiyama A."/>
            <person name="Inagaki F."/>
            <person name="Takami H."/>
        </authorList>
    </citation>
    <scope>NUCLEOTIDE SEQUENCE</scope>
    <source>
        <strain evidence="9">Expedition CK06-06</strain>
    </source>
</reference>
<protein>
    <recommendedName>
        <fullName evidence="10">Aspartate 1-decarboxylase</fullName>
    </recommendedName>
</protein>
<dbReference type="GO" id="GO:0005829">
    <property type="term" value="C:cytosol"/>
    <property type="evidence" value="ECO:0007669"/>
    <property type="project" value="TreeGrafter"/>
</dbReference>
<evidence type="ECO:0000256" key="5">
    <source>
        <dbReference type="ARBA" id="ARBA00023145"/>
    </source>
</evidence>
<dbReference type="GO" id="GO:0004068">
    <property type="term" value="F:aspartate 1-decarboxylase activity"/>
    <property type="evidence" value="ECO:0007669"/>
    <property type="project" value="InterPro"/>
</dbReference>
<evidence type="ECO:0000256" key="8">
    <source>
        <dbReference type="ARBA" id="ARBA00023317"/>
    </source>
</evidence>
<dbReference type="CDD" id="cd06919">
    <property type="entry name" value="Asp_decarbox"/>
    <property type="match status" value="1"/>
</dbReference>
<evidence type="ECO:0000256" key="3">
    <source>
        <dbReference type="ARBA" id="ARBA00022793"/>
    </source>
</evidence>
<evidence type="ECO:0000256" key="4">
    <source>
        <dbReference type="ARBA" id="ARBA00022813"/>
    </source>
</evidence>